<dbReference type="GO" id="GO:0005737">
    <property type="term" value="C:cytoplasm"/>
    <property type="evidence" value="ECO:0007669"/>
    <property type="project" value="TreeGrafter"/>
</dbReference>
<dbReference type="PANTHER" id="PTHR30575:SF0">
    <property type="entry name" value="XAA-ARG DIPEPTIDASE"/>
    <property type="match status" value="1"/>
</dbReference>
<dbReference type="PANTHER" id="PTHR30575">
    <property type="entry name" value="PEPTIDASE M20"/>
    <property type="match status" value="1"/>
</dbReference>
<dbReference type="AlphaFoldDB" id="A0A1H0SJF3"/>
<evidence type="ECO:0000313" key="3">
    <source>
        <dbReference type="Proteomes" id="UP000199691"/>
    </source>
</evidence>
<dbReference type="InterPro" id="IPR052030">
    <property type="entry name" value="Peptidase_M20/M20A_hydrolases"/>
</dbReference>
<protein>
    <submittedName>
        <fullName evidence="2">Aminobenzoyl-glutamate utilization protein B</fullName>
    </submittedName>
</protein>
<dbReference type="InterPro" id="IPR006311">
    <property type="entry name" value="TAT_signal"/>
</dbReference>
<keyword evidence="3" id="KW-1185">Reference proteome</keyword>
<organism evidence="2 3">
    <name type="scientific">Lentzea jiangxiensis</name>
    <dbReference type="NCBI Taxonomy" id="641025"/>
    <lineage>
        <taxon>Bacteria</taxon>
        <taxon>Bacillati</taxon>
        <taxon>Actinomycetota</taxon>
        <taxon>Actinomycetes</taxon>
        <taxon>Pseudonocardiales</taxon>
        <taxon>Pseudonocardiaceae</taxon>
        <taxon>Lentzea</taxon>
    </lineage>
</organism>
<dbReference type="Pfam" id="PF07687">
    <property type="entry name" value="M20_dimer"/>
    <property type="match status" value="1"/>
</dbReference>
<dbReference type="SUPFAM" id="SSF55031">
    <property type="entry name" value="Bacterial exopeptidase dimerisation domain"/>
    <property type="match status" value="1"/>
</dbReference>
<accession>A0A1H0SJF3</accession>
<dbReference type="Proteomes" id="UP000199691">
    <property type="component" value="Unassembled WGS sequence"/>
</dbReference>
<dbReference type="PROSITE" id="PS51318">
    <property type="entry name" value="TAT"/>
    <property type="match status" value="1"/>
</dbReference>
<dbReference type="GO" id="GO:0016805">
    <property type="term" value="F:dipeptidase activity"/>
    <property type="evidence" value="ECO:0007669"/>
    <property type="project" value="TreeGrafter"/>
</dbReference>
<dbReference type="STRING" id="641025.SAMN05421507_108101"/>
<dbReference type="GO" id="GO:0071713">
    <property type="term" value="F:para-aminobenzoyl-glutamate hydrolase activity"/>
    <property type="evidence" value="ECO:0007669"/>
    <property type="project" value="TreeGrafter"/>
</dbReference>
<sequence>MTNEQGIGRRRLLKMFGLGATATTADVLMADPVLAATLGYDERAGVSASSYQPPRGLAKSSPAKDTALAWINANRSVVTGLNDRVWQLAELSLREWNSALATADLLRANGFTIEWGSAGFPAAFVATYGSGGPVVGFNAEYDALPNLSQKTGVARHDPLVYNYDAYGPTYGPGHGDAHNALGAGSTAAAIAVAQAIRSHRLKATVKLFGSTGEEQLVGKAYAVKAGVYDGLDAFLDWHPFTTTTPFWNTTSALMSATFTFLGASGHGGVPLGNRSGLDGALLMATMSEYLREKNVAPSGRFHYSIINGGGAPNVTPDMCSIWYFVREGSPERAKVLYDKIVECAKAAAQASQTRLVHRFHSGTWNLLANKRGAELLYDNMLTIGPPVFTAEDQALAKALQKSLGRPESGLPSAIAPLTPPAAGYTGGLATDTADVSWQTPTAVLLATTFPPNLPNHNWSVTATAATNIAHEGLLAAARYLAAGAVDLITQPALLDGMKQEFLERKEGVTWASLIPDGLQPPLYQPPADFLAKTGQHWPPAGVTWPVPQIVAAEQLGTTGPPMPPVT</sequence>
<dbReference type="Gene3D" id="3.40.630.10">
    <property type="entry name" value="Zn peptidases"/>
    <property type="match status" value="2"/>
</dbReference>
<gene>
    <name evidence="2" type="ORF">SAMN05421507_108101</name>
</gene>
<dbReference type="InterPro" id="IPR011650">
    <property type="entry name" value="Peptidase_M20_dimer"/>
</dbReference>
<name>A0A1H0SJF3_9PSEU</name>
<dbReference type="GO" id="GO:0046657">
    <property type="term" value="P:folic acid catabolic process"/>
    <property type="evidence" value="ECO:0007669"/>
    <property type="project" value="TreeGrafter"/>
</dbReference>
<dbReference type="InterPro" id="IPR036264">
    <property type="entry name" value="Bact_exopeptidase_dim_dom"/>
</dbReference>
<dbReference type="SUPFAM" id="SSF53187">
    <property type="entry name" value="Zn-dependent exopeptidases"/>
    <property type="match status" value="1"/>
</dbReference>
<reference evidence="3" key="1">
    <citation type="submission" date="2016-10" db="EMBL/GenBank/DDBJ databases">
        <authorList>
            <person name="Varghese N."/>
            <person name="Submissions S."/>
        </authorList>
    </citation>
    <scope>NUCLEOTIDE SEQUENCE [LARGE SCALE GENOMIC DNA]</scope>
    <source>
        <strain evidence="3">CGMCC 4.6609</strain>
    </source>
</reference>
<evidence type="ECO:0000259" key="1">
    <source>
        <dbReference type="Pfam" id="PF07687"/>
    </source>
</evidence>
<dbReference type="RefSeq" id="WP_218130367.1">
    <property type="nucleotide sequence ID" value="NZ_FNIX01000008.1"/>
</dbReference>
<evidence type="ECO:0000313" key="2">
    <source>
        <dbReference type="EMBL" id="SDP41785.1"/>
    </source>
</evidence>
<proteinExistence type="predicted"/>
<feature type="domain" description="Peptidase M20 dimerisation" evidence="1">
    <location>
        <begin position="252"/>
        <end position="348"/>
    </location>
</feature>
<dbReference type="EMBL" id="FNIX01000008">
    <property type="protein sequence ID" value="SDP41785.1"/>
    <property type="molecule type" value="Genomic_DNA"/>
</dbReference>